<feature type="non-terminal residue" evidence="1">
    <location>
        <position position="1"/>
    </location>
</feature>
<name>A0A0K2VHE8_LEPSM</name>
<organism evidence="1">
    <name type="scientific">Lepeophtheirus salmonis</name>
    <name type="common">Salmon louse</name>
    <name type="synonym">Caligus salmonis</name>
    <dbReference type="NCBI Taxonomy" id="72036"/>
    <lineage>
        <taxon>Eukaryota</taxon>
        <taxon>Metazoa</taxon>
        <taxon>Ecdysozoa</taxon>
        <taxon>Arthropoda</taxon>
        <taxon>Crustacea</taxon>
        <taxon>Multicrustacea</taxon>
        <taxon>Hexanauplia</taxon>
        <taxon>Copepoda</taxon>
        <taxon>Siphonostomatoida</taxon>
        <taxon>Caligidae</taxon>
        <taxon>Lepeophtheirus</taxon>
    </lineage>
</organism>
<reference evidence="1" key="1">
    <citation type="submission" date="2014-05" db="EMBL/GenBank/DDBJ databases">
        <authorList>
            <person name="Chronopoulou M."/>
        </authorList>
    </citation>
    <scope>NUCLEOTIDE SEQUENCE</scope>
    <source>
        <tissue evidence="1">Whole organism</tissue>
    </source>
</reference>
<proteinExistence type="predicted"/>
<dbReference type="EMBL" id="HACA01031995">
    <property type="protein sequence ID" value="CDW49356.1"/>
    <property type="molecule type" value="Transcribed_RNA"/>
</dbReference>
<accession>A0A0K2VHE8</accession>
<protein>
    <submittedName>
        <fullName evidence="1">Uncharacterized protein</fullName>
    </submittedName>
</protein>
<dbReference type="AlphaFoldDB" id="A0A0K2VHE8"/>
<sequence length="56" mass="6419">RRRSDGSSIPLLFNQVAYLVIISDGGEWNFVRSSYYSLSSSRLQKRLLHIGNKFVS</sequence>
<evidence type="ECO:0000313" key="1">
    <source>
        <dbReference type="EMBL" id="CDW49356.1"/>
    </source>
</evidence>